<sequence>MSLLRLPLLFVTAAGVHISMTNPNPPVSLDETQKYSVTQRRRPSQFVLWWPRMLKYSYWALGLSETAVILASQFPRPPLTERLLSSLVVRPSSHISAVQVTPHFLAGLFLATAGTILRVECYRTLGRLFTYQVSIRKEHQLVTSGPYSLVRHPAYTAGWLVYSGVNLCMFGPGSWLRECGWLDTVMGQTLLGTVIAVGFIVSGFMIYRTRLEDVLLKNQFGEQWDAWARRVPYRLIPFIY</sequence>
<evidence type="ECO:0000256" key="4">
    <source>
        <dbReference type="ARBA" id="ARBA00023136"/>
    </source>
</evidence>
<dbReference type="Proteomes" id="UP000030669">
    <property type="component" value="Unassembled WGS sequence"/>
</dbReference>
<keyword evidence="5" id="KW-0808">Transferase</keyword>
<evidence type="ECO:0000256" key="6">
    <source>
        <dbReference type="SAM" id="SignalP"/>
    </source>
</evidence>
<dbReference type="GO" id="GO:0004671">
    <property type="term" value="F:protein C-terminal S-isoprenylcysteine carboxyl O-methyltransferase activity"/>
    <property type="evidence" value="ECO:0007669"/>
    <property type="project" value="UniProtKB-EC"/>
</dbReference>
<feature type="signal peptide" evidence="6">
    <location>
        <begin position="1"/>
        <end position="18"/>
    </location>
</feature>
<reference evidence="7 8" key="1">
    <citation type="journal article" date="2012" name="Science">
        <title>The Paleozoic origin of enzymatic lignin decomposition reconstructed from 31 fungal genomes.</title>
        <authorList>
            <person name="Floudas D."/>
            <person name="Binder M."/>
            <person name="Riley R."/>
            <person name="Barry K."/>
            <person name="Blanchette R.A."/>
            <person name="Henrissat B."/>
            <person name="Martinez A.T."/>
            <person name="Otillar R."/>
            <person name="Spatafora J.W."/>
            <person name="Yadav J.S."/>
            <person name="Aerts A."/>
            <person name="Benoit I."/>
            <person name="Boyd A."/>
            <person name="Carlson A."/>
            <person name="Copeland A."/>
            <person name="Coutinho P.M."/>
            <person name="de Vries R.P."/>
            <person name="Ferreira P."/>
            <person name="Findley K."/>
            <person name="Foster B."/>
            <person name="Gaskell J."/>
            <person name="Glotzer D."/>
            <person name="Gorecki P."/>
            <person name="Heitman J."/>
            <person name="Hesse C."/>
            <person name="Hori C."/>
            <person name="Igarashi K."/>
            <person name="Jurgens J.A."/>
            <person name="Kallen N."/>
            <person name="Kersten P."/>
            <person name="Kohler A."/>
            <person name="Kuees U."/>
            <person name="Kumar T.K.A."/>
            <person name="Kuo A."/>
            <person name="LaButti K."/>
            <person name="Larrondo L.F."/>
            <person name="Lindquist E."/>
            <person name="Ling A."/>
            <person name="Lombard V."/>
            <person name="Lucas S."/>
            <person name="Lundell T."/>
            <person name="Martin R."/>
            <person name="McLaughlin D.J."/>
            <person name="Morgenstern I."/>
            <person name="Morin E."/>
            <person name="Murat C."/>
            <person name="Nagy L.G."/>
            <person name="Nolan M."/>
            <person name="Ohm R.A."/>
            <person name="Patyshakuliyeva A."/>
            <person name="Rokas A."/>
            <person name="Ruiz-Duenas F.J."/>
            <person name="Sabat G."/>
            <person name="Salamov A."/>
            <person name="Samejima M."/>
            <person name="Schmutz J."/>
            <person name="Slot J.C."/>
            <person name="St John F."/>
            <person name="Stenlid J."/>
            <person name="Sun H."/>
            <person name="Sun S."/>
            <person name="Syed K."/>
            <person name="Tsang A."/>
            <person name="Wiebenga A."/>
            <person name="Young D."/>
            <person name="Pisabarro A."/>
            <person name="Eastwood D.C."/>
            <person name="Martin F."/>
            <person name="Cullen D."/>
            <person name="Grigoriev I.V."/>
            <person name="Hibbett D.S."/>
        </authorList>
    </citation>
    <scope>NUCLEOTIDE SEQUENCE [LARGE SCALE GENOMIC DNA]</scope>
    <source>
        <strain evidence="7 8">ATCC 11539</strain>
    </source>
</reference>
<comment type="similarity">
    <text evidence="5">Belongs to the class VI-like SAM-binding methyltransferase superfamily. Isoprenylcysteine carboxyl methyltransferase family.</text>
</comment>
<keyword evidence="6" id="KW-0732">Signal</keyword>
<comment type="catalytic activity">
    <reaction evidence="5">
        <text>[protein]-C-terminal S-[(2E,6E)-farnesyl]-L-cysteine + S-adenosyl-L-methionine = [protein]-C-terminal S-[(2E,6E)-farnesyl]-L-cysteine methyl ester + S-adenosyl-L-homocysteine</text>
        <dbReference type="Rhea" id="RHEA:21672"/>
        <dbReference type="Rhea" id="RHEA-COMP:12125"/>
        <dbReference type="Rhea" id="RHEA-COMP:12126"/>
        <dbReference type="ChEBI" id="CHEBI:57856"/>
        <dbReference type="ChEBI" id="CHEBI:59789"/>
        <dbReference type="ChEBI" id="CHEBI:90510"/>
        <dbReference type="ChEBI" id="CHEBI:90511"/>
        <dbReference type="EC" id="2.1.1.100"/>
    </reaction>
</comment>
<accession>S7RNP8</accession>
<organism evidence="7 8">
    <name type="scientific">Gloeophyllum trabeum (strain ATCC 11539 / FP-39264 / Madison 617)</name>
    <name type="common">Brown rot fungus</name>
    <dbReference type="NCBI Taxonomy" id="670483"/>
    <lineage>
        <taxon>Eukaryota</taxon>
        <taxon>Fungi</taxon>
        <taxon>Dikarya</taxon>
        <taxon>Basidiomycota</taxon>
        <taxon>Agaricomycotina</taxon>
        <taxon>Agaricomycetes</taxon>
        <taxon>Gloeophyllales</taxon>
        <taxon>Gloeophyllaceae</taxon>
        <taxon>Gloeophyllum</taxon>
    </lineage>
</organism>
<dbReference type="KEGG" id="gtr:GLOTRDRAFT_76881"/>
<name>S7RNP8_GLOTA</name>
<dbReference type="EMBL" id="KB469303">
    <property type="protein sequence ID" value="EPQ54399.1"/>
    <property type="molecule type" value="Genomic_DNA"/>
</dbReference>
<dbReference type="OrthoDB" id="422086at2759"/>
<keyword evidence="4 5" id="KW-0472">Membrane</keyword>
<dbReference type="Pfam" id="PF04140">
    <property type="entry name" value="ICMT"/>
    <property type="match status" value="1"/>
</dbReference>
<evidence type="ECO:0000256" key="3">
    <source>
        <dbReference type="ARBA" id="ARBA00022989"/>
    </source>
</evidence>
<evidence type="ECO:0000256" key="5">
    <source>
        <dbReference type="RuleBase" id="RU362022"/>
    </source>
</evidence>
<proteinExistence type="inferred from homology"/>
<dbReference type="eggNOG" id="ENOG502S9FN">
    <property type="taxonomic scope" value="Eukaryota"/>
</dbReference>
<keyword evidence="3 5" id="KW-1133">Transmembrane helix</keyword>
<dbReference type="GO" id="GO:0032259">
    <property type="term" value="P:methylation"/>
    <property type="evidence" value="ECO:0007669"/>
    <property type="project" value="UniProtKB-KW"/>
</dbReference>
<dbReference type="RefSeq" id="XP_007866712.1">
    <property type="nucleotide sequence ID" value="XM_007868521.1"/>
</dbReference>
<dbReference type="PANTHER" id="PTHR12714:SF9">
    <property type="entry name" value="PROTEIN-S-ISOPRENYLCYSTEINE O-METHYLTRANSFERASE"/>
    <property type="match status" value="1"/>
</dbReference>
<evidence type="ECO:0000256" key="1">
    <source>
        <dbReference type="ARBA" id="ARBA00004141"/>
    </source>
</evidence>
<keyword evidence="5" id="KW-0256">Endoplasmic reticulum</keyword>
<dbReference type="OMA" id="CETIITC"/>
<dbReference type="GO" id="GO:0005789">
    <property type="term" value="C:endoplasmic reticulum membrane"/>
    <property type="evidence" value="ECO:0007669"/>
    <property type="project" value="UniProtKB-SubCell"/>
</dbReference>
<feature type="transmembrane region" description="Helical" evidence="5">
    <location>
        <begin position="185"/>
        <end position="207"/>
    </location>
</feature>
<comment type="caution">
    <text evidence="5">Lacks conserved residue(s) required for the propagation of feature annotation.</text>
</comment>
<keyword evidence="2 5" id="KW-0812">Transmembrane</keyword>
<feature type="chain" id="PRO_5004544602" description="Protein-S-isoprenylcysteine O-methyltransferase" evidence="6">
    <location>
        <begin position="19"/>
        <end position="240"/>
    </location>
</feature>
<keyword evidence="8" id="KW-1185">Reference proteome</keyword>
<evidence type="ECO:0000256" key="2">
    <source>
        <dbReference type="ARBA" id="ARBA00022692"/>
    </source>
</evidence>
<dbReference type="HOGENOM" id="CLU_065200_6_0_1"/>
<dbReference type="AlphaFoldDB" id="S7RNP8"/>
<evidence type="ECO:0000313" key="7">
    <source>
        <dbReference type="EMBL" id="EPQ54399.1"/>
    </source>
</evidence>
<dbReference type="Gene3D" id="1.20.120.1630">
    <property type="match status" value="1"/>
</dbReference>
<dbReference type="EC" id="2.1.1.100" evidence="5"/>
<evidence type="ECO:0000313" key="8">
    <source>
        <dbReference type="Proteomes" id="UP000030669"/>
    </source>
</evidence>
<dbReference type="InterPro" id="IPR007269">
    <property type="entry name" value="ICMT_MeTrfase"/>
</dbReference>
<dbReference type="GeneID" id="19308650"/>
<gene>
    <name evidence="7" type="ORF">GLOTRDRAFT_76881</name>
</gene>
<protein>
    <recommendedName>
        <fullName evidence="5">Protein-S-isoprenylcysteine O-methyltransferase</fullName>
        <ecNumber evidence="5">2.1.1.100</ecNumber>
    </recommendedName>
</protein>
<dbReference type="PANTHER" id="PTHR12714">
    <property type="entry name" value="PROTEIN-S ISOPRENYLCYSTEINE O-METHYLTRANSFERASE"/>
    <property type="match status" value="1"/>
</dbReference>
<keyword evidence="5" id="KW-0949">S-adenosyl-L-methionine</keyword>
<keyword evidence="5" id="KW-0489">Methyltransferase</keyword>
<comment type="subcellular location">
    <subcellularLocation>
        <location evidence="5">Endoplasmic reticulum membrane</location>
        <topology evidence="5">Multi-pass membrane protein</topology>
    </subcellularLocation>
    <subcellularLocation>
        <location evidence="1">Membrane</location>
        <topology evidence="1">Multi-pass membrane protein</topology>
    </subcellularLocation>
</comment>